<protein>
    <recommendedName>
        <fullName evidence="4">F-box domain-containing protein</fullName>
    </recommendedName>
</protein>
<dbReference type="Proteomes" id="UP001437256">
    <property type="component" value="Unassembled WGS sequence"/>
</dbReference>
<name>A0ABR3AC19_9AGAR</name>
<feature type="compositionally biased region" description="Basic and acidic residues" evidence="1">
    <location>
        <begin position="1"/>
        <end position="13"/>
    </location>
</feature>
<evidence type="ECO:0000313" key="3">
    <source>
        <dbReference type="Proteomes" id="UP001437256"/>
    </source>
</evidence>
<evidence type="ECO:0008006" key="4">
    <source>
        <dbReference type="Google" id="ProtNLM"/>
    </source>
</evidence>
<dbReference type="EMBL" id="JBBXMP010000006">
    <property type="protein sequence ID" value="KAL0070539.1"/>
    <property type="molecule type" value="Genomic_DNA"/>
</dbReference>
<organism evidence="2 3">
    <name type="scientific">Marasmius tenuissimus</name>
    <dbReference type="NCBI Taxonomy" id="585030"/>
    <lineage>
        <taxon>Eukaryota</taxon>
        <taxon>Fungi</taxon>
        <taxon>Dikarya</taxon>
        <taxon>Basidiomycota</taxon>
        <taxon>Agaricomycotina</taxon>
        <taxon>Agaricomycetes</taxon>
        <taxon>Agaricomycetidae</taxon>
        <taxon>Agaricales</taxon>
        <taxon>Marasmiineae</taxon>
        <taxon>Marasmiaceae</taxon>
        <taxon>Marasmius</taxon>
    </lineage>
</organism>
<sequence>MDTHTSTHSHDSTRLGVARLGSTRSASRPTSAYQGVQLPLDLLQNVVDELDETSLRQCALAARCFVLPARRKFFTKISLCEREPRSGVARQWHKMRAGLGRHTSITRIRQFAGLLETSPDLGMFTEELIVEGLELIADQTQRSWHDEQDAPLHAVIPRLSNLRSISLHFYQKSPLYFDRLPQSSSVALVNAVQSSKMQRIVLENVIFGAVDDCVHFLSHAASGGHLTELSIASFSTPQGTSMKGTNTGWKKITAPSLTPTDTTNVLNSFQIFGSCPHVEDLLQWARNESTPLQLNDLATLEIVTPSPMSSDILRHVVALVNEQSTSRLQHLGLTYEYSPGTTRSSNATVRSLLPQSFLSKARHTLRSITLYPISRVYDHNFFMPEEMVDWWCSLLRTSSFPNLTEFCIHRRGTYAPFHVVSRLPHENAWDEQNRFARNAAQWRRLERELEMAAPNATLQVEVRARAQGHSRSGVGLWRKQYFPDGDYRRLEMYFPLAHSNRVPLVVDLQVETVS</sequence>
<proteinExistence type="predicted"/>
<accession>A0ABR3AC19</accession>
<reference evidence="2 3" key="1">
    <citation type="submission" date="2024-05" db="EMBL/GenBank/DDBJ databases">
        <title>A draft genome resource for the thread blight pathogen Marasmius tenuissimus strain MS-2.</title>
        <authorList>
            <person name="Yulfo-Soto G.E."/>
            <person name="Baruah I.K."/>
            <person name="Amoako-Attah I."/>
            <person name="Bukari Y."/>
            <person name="Meinhardt L.W."/>
            <person name="Bailey B.A."/>
            <person name="Cohen S.P."/>
        </authorList>
    </citation>
    <scope>NUCLEOTIDE SEQUENCE [LARGE SCALE GENOMIC DNA]</scope>
    <source>
        <strain evidence="2 3">MS-2</strain>
    </source>
</reference>
<comment type="caution">
    <text evidence="2">The sequence shown here is derived from an EMBL/GenBank/DDBJ whole genome shotgun (WGS) entry which is preliminary data.</text>
</comment>
<evidence type="ECO:0000313" key="2">
    <source>
        <dbReference type="EMBL" id="KAL0070539.1"/>
    </source>
</evidence>
<keyword evidence="3" id="KW-1185">Reference proteome</keyword>
<gene>
    <name evidence="2" type="ORF">AAF712_002376</name>
</gene>
<feature type="region of interest" description="Disordered" evidence="1">
    <location>
        <begin position="1"/>
        <end position="30"/>
    </location>
</feature>
<evidence type="ECO:0000256" key="1">
    <source>
        <dbReference type="SAM" id="MobiDB-lite"/>
    </source>
</evidence>